<dbReference type="SUPFAM" id="SSF46689">
    <property type="entry name" value="Homeodomain-like"/>
    <property type="match status" value="2"/>
</dbReference>
<name>A0ABV1KQ02_9BACL</name>
<dbReference type="Pfam" id="PF02311">
    <property type="entry name" value="AraC_binding"/>
    <property type="match status" value="1"/>
</dbReference>
<dbReference type="SMART" id="SM00342">
    <property type="entry name" value="HTH_ARAC"/>
    <property type="match status" value="1"/>
</dbReference>
<gene>
    <name evidence="5" type="ORF">QJS35_04005</name>
</gene>
<evidence type="ECO:0000256" key="1">
    <source>
        <dbReference type="ARBA" id="ARBA00023015"/>
    </source>
</evidence>
<keyword evidence="3" id="KW-0804">Transcription</keyword>
<dbReference type="PROSITE" id="PS01124">
    <property type="entry name" value="HTH_ARAC_FAMILY_2"/>
    <property type="match status" value="1"/>
</dbReference>
<dbReference type="Pfam" id="PF12833">
    <property type="entry name" value="HTH_18"/>
    <property type="match status" value="1"/>
</dbReference>
<evidence type="ECO:0000313" key="5">
    <source>
        <dbReference type="EMBL" id="MEQ4481552.1"/>
    </source>
</evidence>
<reference evidence="5 6" key="1">
    <citation type="journal article" date="2023" name="Genome Announc.">
        <title>Pan-Genome Analyses of the Genus Cohnella and Proposal of the Novel Species Cohnella silvisoli sp. nov., Isolated from Forest Soil.</title>
        <authorList>
            <person name="Wang C."/>
            <person name="Mao L."/>
            <person name="Bao G."/>
            <person name="Zhu H."/>
        </authorList>
    </citation>
    <scope>NUCLEOTIDE SEQUENCE [LARGE SCALE GENOMIC DNA]</scope>
    <source>
        <strain evidence="5 6">NL03-T5-1</strain>
    </source>
</reference>
<keyword evidence="6" id="KW-1185">Reference proteome</keyword>
<proteinExistence type="predicted"/>
<dbReference type="InterPro" id="IPR003313">
    <property type="entry name" value="AraC-bd"/>
</dbReference>
<dbReference type="Gene3D" id="1.10.10.60">
    <property type="entry name" value="Homeodomain-like"/>
    <property type="match status" value="2"/>
</dbReference>
<evidence type="ECO:0000256" key="3">
    <source>
        <dbReference type="ARBA" id="ARBA00023163"/>
    </source>
</evidence>
<dbReference type="PANTHER" id="PTHR43280">
    <property type="entry name" value="ARAC-FAMILY TRANSCRIPTIONAL REGULATOR"/>
    <property type="match status" value="1"/>
</dbReference>
<evidence type="ECO:0000313" key="6">
    <source>
        <dbReference type="Proteomes" id="UP001493487"/>
    </source>
</evidence>
<comment type="caution">
    <text evidence="5">The sequence shown here is derived from an EMBL/GenBank/DDBJ whole genome shotgun (WGS) entry which is preliminary data.</text>
</comment>
<keyword evidence="2" id="KW-0238">DNA-binding</keyword>
<keyword evidence="1" id="KW-0805">Transcription regulation</keyword>
<dbReference type="InterPro" id="IPR018060">
    <property type="entry name" value="HTH_AraC"/>
</dbReference>
<dbReference type="SUPFAM" id="SSF51215">
    <property type="entry name" value="Regulatory protein AraC"/>
    <property type="match status" value="1"/>
</dbReference>
<sequence>MQLLKTNITVPLEFVSAGQFMTDVPWTHSQRTIDSFELIIGVKGTLYMQQEEEKFEVRPGDVLLLLPNRIHQGFAASGKDSSFYWLHFLCPDVFQLTDDQGVREEVHMLQTNPESHRINTAIYIPLFSTPSGIERLNILFHQLLHIASSDYSTRLAAGYMATSLLLELSEQTISGLRTTIEQTPSDNNLANILEWVRIHAIEPIGVSALADRFNYNKDYLSRFFKRKTGMNLQEYIHALKLSIAKDLLAHTRQSVKEIAYAVGIGDEKYFMRLFKKYEKITPTEFRKAYYMTHMNKQ</sequence>
<dbReference type="Proteomes" id="UP001493487">
    <property type="component" value="Unassembled WGS sequence"/>
</dbReference>
<evidence type="ECO:0000259" key="4">
    <source>
        <dbReference type="PROSITE" id="PS01124"/>
    </source>
</evidence>
<accession>A0ABV1KQ02</accession>
<organism evidence="5 6">
    <name type="scientific">Cohnella silvisoli</name>
    <dbReference type="NCBI Taxonomy" id="2873699"/>
    <lineage>
        <taxon>Bacteria</taxon>
        <taxon>Bacillati</taxon>
        <taxon>Bacillota</taxon>
        <taxon>Bacilli</taxon>
        <taxon>Bacillales</taxon>
        <taxon>Paenibacillaceae</taxon>
        <taxon>Cohnella</taxon>
    </lineage>
</organism>
<protein>
    <submittedName>
        <fullName evidence="5">AraC family transcriptional regulator</fullName>
    </submittedName>
</protein>
<dbReference type="CDD" id="cd02208">
    <property type="entry name" value="cupin_RmlC-like"/>
    <property type="match status" value="1"/>
</dbReference>
<dbReference type="RefSeq" id="WP_232183916.1">
    <property type="nucleotide sequence ID" value="NZ_JAIOAP010000002.1"/>
</dbReference>
<dbReference type="InterPro" id="IPR037923">
    <property type="entry name" value="HTH-like"/>
</dbReference>
<dbReference type="EMBL" id="JASKHM010000002">
    <property type="protein sequence ID" value="MEQ4481552.1"/>
    <property type="molecule type" value="Genomic_DNA"/>
</dbReference>
<dbReference type="PROSITE" id="PS00041">
    <property type="entry name" value="HTH_ARAC_FAMILY_1"/>
    <property type="match status" value="1"/>
</dbReference>
<dbReference type="InterPro" id="IPR009057">
    <property type="entry name" value="Homeodomain-like_sf"/>
</dbReference>
<evidence type="ECO:0000256" key="2">
    <source>
        <dbReference type="ARBA" id="ARBA00023125"/>
    </source>
</evidence>
<feature type="domain" description="HTH araC/xylS-type" evidence="4">
    <location>
        <begin position="190"/>
        <end position="288"/>
    </location>
</feature>
<dbReference type="InterPro" id="IPR014710">
    <property type="entry name" value="RmlC-like_jellyroll"/>
</dbReference>
<dbReference type="Gene3D" id="2.60.120.10">
    <property type="entry name" value="Jelly Rolls"/>
    <property type="match status" value="1"/>
</dbReference>
<dbReference type="PANTHER" id="PTHR43280:SF28">
    <property type="entry name" value="HTH-TYPE TRANSCRIPTIONAL ACTIVATOR RHAS"/>
    <property type="match status" value="1"/>
</dbReference>
<dbReference type="InterPro" id="IPR018062">
    <property type="entry name" value="HTH_AraC-typ_CS"/>
</dbReference>